<accession>A0A2I0A344</accession>
<dbReference type="InterPro" id="IPR023408">
    <property type="entry name" value="MscS_beta-dom_sf"/>
</dbReference>
<feature type="transmembrane region" description="Helical" evidence="9">
    <location>
        <begin position="536"/>
        <end position="556"/>
    </location>
</feature>
<dbReference type="PIRSF" id="PIRSF017209">
    <property type="entry name" value="Memb_At2g17000_prd"/>
    <property type="match status" value="1"/>
</dbReference>
<dbReference type="GO" id="GO:0008381">
    <property type="term" value="F:mechanosensitive monoatomic ion channel activity"/>
    <property type="evidence" value="ECO:0007669"/>
    <property type="project" value="TreeGrafter"/>
</dbReference>
<sequence>MVSLVLERLVIFFFHRNKSLVPYMECLKESTEKTLNEVVLVIPPEPIATPDSSNNSSKDAKLEAMQDPCNARPKTSTSEILKASGMSPKKPPRPPQSEALVRRRSISKPKSRFEEPANPTGNYGALTYDRPPSSPYNGSPNRKAPGTPRSPHPNVDEDEEEEDVCKKEQLHESGERRRKCRLWLIIEWLIFIMATSCLITSLLVQRLRGYVIWGLHIWRWCLMVMVICCGRLVAHWFVTVLVFFIEINFLFRKKVLYFVYGLKKSFQVCIWVGLILLCWLLIFNDDDIQISPKTAKALKYVTRALASMLIGSIIWLVKTLSVKMLASSFHMNRYFERIQGSLYHQYLLQTLSGPPSMEMSEKVGPVKSSGQLSFRNIGKGNDKGKIGELEVIDIAKLHRLSQEKVSAWAISGLVNAIRSSGLSTISNKIDESFDEDKGEQKEQEITNEREARLAAYQIFKNVAKPGYKYIEVEDLMRFLSKEEVAYIVPLFEGASESGKIKKSALRNWVVKAYLDRKALAHSLNDTKTAVRQLHRLLTVVIIVLIIVITLLMMGFATTKVLVFISSQLLLLGFIFTNSCKMAFEAIIFVFVMHPFDVGDRCVIDGVQMIVEEMNILTTIFLQSDNTKIYYPNSVLATKPIRNFYRSPDMGDSVEFSVDISTTMENISALKARIKTYLENKPNHWRQNHSLVVKDIVNVNKMNMVLYVKHTMNYQNIVEKNSRRTDLILELKKIFEELSVQYNLLPQAVHLSYTGSNPLPMSVSQG</sequence>
<feature type="transmembrane region" description="Helical" evidence="9">
    <location>
        <begin position="568"/>
        <end position="591"/>
    </location>
</feature>
<comment type="subcellular location">
    <subcellularLocation>
        <location evidence="1">Membrane</location>
        <topology evidence="1">Multi-pass membrane protein</topology>
    </subcellularLocation>
</comment>
<dbReference type="GO" id="GO:0006820">
    <property type="term" value="P:monoatomic anion transport"/>
    <property type="evidence" value="ECO:0007669"/>
    <property type="project" value="TreeGrafter"/>
</dbReference>
<evidence type="ECO:0000313" key="12">
    <source>
        <dbReference type="Proteomes" id="UP000236161"/>
    </source>
</evidence>
<proteinExistence type="inferred from homology"/>
<feature type="transmembrane region" description="Helical" evidence="9">
    <location>
        <begin position="266"/>
        <end position="284"/>
    </location>
</feature>
<feature type="transmembrane region" description="Helical" evidence="9">
    <location>
        <begin position="304"/>
        <end position="326"/>
    </location>
</feature>
<keyword evidence="12" id="KW-1185">Reference proteome</keyword>
<dbReference type="InterPro" id="IPR006685">
    <property type="entry name" value="MscS_channel_2nd"/>
</dbReference>
<organism evidence="11 12">
    <name type="scientific">Apostasia shenzhenica</name>
    <dbReference type="NCBI Taxonomy" id="1088818"/>
    <lineage>
        <taxon>Eukaryota</taxon>
        <taxon>Viridiplantae</taxon>
        <taxon>Streptophyta</taxon>
        <taxon>Embryophyta</taxon>
        <taxon>Tracheophyta</taxon>
        <taxon>Spermatophyta</taxon>
        <taxon>Magnoliopsida</taxon>
        <taxon>Liliopsida</taxon>
        <taxon>Asparagales</taxon>
        <taxon>Orchidaceae</taxon>
        <taxon>Apostasioideae</taxon>
        <taxon>Apostasia</taxon>
    </lineage>
</organism>
<reference evidence="11 12" key="1">
    <citation type="journal article" date="2017" name="Nature">
        <title>The Apostasia genome and the evolution of orchids.</title>
        <authorList>
            <person name="Zhang G.Q."/>
            <person name="Liu K.W."/>
            <person name="Li Z."/>
            <person name="Lohaus R."/>
            <person name="Hsiao Y.Y."/>
            <person name="Niu S.C."/>
            <person name="Wang J.Y."/>
            <person name="Lin Y.C."/>
            <person name="Xu Q."/>
            <person name="Chen L.J."/>
            <person name="Yoshida K."/>
            <person name="Fujiwara S."/>
            <person name="Wang Z.W."/>
            <person name="Zhang Y.Q."/>
            <person name="Mitsuda N."/>
            <person name="Wang M."/>
            <person name="Liu G.H."/>
            <person name="Pecoraro L."/>
            <person name="Huang H.X."/>
            <person name="Xiao X.J."/>
            <person name="Lin M."/>
            <person name="Wu X.Y."/>
            <person name="Wu W.L."/>
            <person name="Chen Y.Y."/>
            <person name="Chang S.B."/>
            <person name="Sakamoto S."/>
            <person name="Ohme-Takagi M."/>
            <person name="Yagi M."/>
            <person name="Zeng S.J."/>
            <person name="Shen C.Y."/>
            <person name="Yeh C.M."/>
            <person name="Luo Y.B."/>
            <person name="Tsai W.C."/>
            <person name="Van de Peer Y."/>
            <person name="Liu Z.J."/>
        </authorList>
    </citation>
    <scope>NUCLEOTIDE SEQUENCE [LARGE SCALE GENOMIC DNA]</scope>
    <source>
        <strain evidence="12">cv. Shenzhen</strain>
        <tissue evidence="11">Stem</tissue>
    </source>
</reference>
<name>A0A2I0A344_9ASPA</name>
<feature type="region of interest" description="Disordered" evidence="8">
    <location>
        <begin position="45"/>
        <end position="168"/>
    </location>
</feature>
<evidence type="ECO:0000256" key="9">
    <source>
        <dbReference type="SAM" id="Phobius"/>
    </source>
</evidence>
<dbReference type="AlphaFoldDB" id="A0A2I0A344"/>
<gene>
    <name evidence="11" type="primary">MSL10</name>
    <name evidence="11" type="ORF">AXF42_Ash017506</name>
</gene>
<feature type="domain" description="Mechanosensitive ion channel MscS" evidence="10">
    <location>
        <begin position="587"/>
        <end position="643"/>
    </location>
</feature>
<protein>
    <recommendedName>
        <fullName evidence="7">Mechanosensitive ion channel protein</fullName>
    </recommendedName>
</protein>
<dbReference type="GO" id="GO:0005886">
    <property type="term" value="C:plasma membrane"/>
    <property type="evidence" value="ECO:0007669"/>
    <property type="project" value="UniProtKB-UniRule"/>
</dbReference>
<dbReference type="InterPro" id="IPR010920">
    <property type="entry name" value="LSM_dom_sf"/>
</dbReference>
<dbReference type="InterPro" id="IPR016688">
    <property type="entry name" value="MscS-like_plants/fungi"/>
</dbReference>
<evidence type="ECO:0000256" key="7">
    <source>
        <dbReference type="PIRNR" id="PIRNR017209"/>
    </source>
</evidence>
<evidence type="ECO:0000256" key="5">
    <source>
        <dbReference type="ARBA" id="ARBA00022989"/>
    </source>
</evidence>
<dbReference type="SUPFAM" id="SSF50182">
    <property type="entry name" value="Sm-like ribonucleoproteins"/>
    <property type="match status" value="1"/>
</dbReference>
<dbReference type="STRING" id="1088818.A0A2I0A344"/>
<dbReference type="Proteomes" id="UP000236161">
    <property type="component" value="Unassembled WGS sequence"/>
</dbReference>
<dbReference type="FunFam" id="2.30.30.60:FF:000003">
    <property type="entry name" value="Predicted mechanosensitive ion channel"/>
    <property type="match status" value="1"/>
</dbReference>
<evidence type="ECO:0000256" key="2">
    <source>
        <dbReference type="ARBA" id="ARBA00008017"/>
    </source>
</evidence>
<evidence type="ECO:0000259" key="10">
    <source>
        <dbReference type="Pfam" id="PF00924"/>
    </source>
</evidence>
<evidence type="ECO:0000256" key="1">
    <source>
        <dbReference type="ARBA" id="ARBA00004141"/>
    </source>
</evidence>
<dbReference type="GO" id="GO:0050982">
    <property type="term" value="P:detection of mechanical stimulus"/>
    <property type="evidence" value="ECO:0007669"/>
    <property type="project" value="UniProtKB-ARBA"/>
</dbReference>
<keyword evidence="3" id="KW-0813">Transport</keyword>
<dbReference type="Gene3D" id="2.30.30.60">
    <property type="match status" value="1"/>
</dbReference>
<dbReference type="PANTHER" id="PTHR31618">
    <property type="entry name" value="MECHANOSENSITIVE ION CHANNEL PROTEIN 5"/>
    <property type="match status" value="1"/>
</dbReference>
<evidence type="ECO:0000256" key="8">
    <source>
        <dbReference type="SAM" id="MobiDB-lite"/>
    </source>
</evidence>
<keyword evidence="5 9" id="KW-1133">Transmembrane helix</keyword>
<comment type="similarity">
    <text evidence="2 7">Belongs to the MscS (TC 1.A.23) family.</text>
</comment>
<dbReference type="OrthoDB" id="544685at2759"/>
<dbReference type="EMBL" id="KZ452035">
    <property type="protein sequence ID" value="PKA49967.1"/>
    <property type="molecule type" value="Genomic_DNA"/>
</dbReference>
<evidence type="ECO:0000256" key="3">
    <source>
        <dbReference type="ARBA" id="ARBA00022448"/>
    </source>
</evidence>
<feature type="transmembrane region" description="Helical" evidence="9">
    <location>
        <begin position="217"/>
        <end position="245"/>
    </location>
</feature>
<feature type="transmembrane region" description="Helical" evidence="9">
    <location>
        <begin position="182"/>
        <end position="205"/>
    </location>
</feature>
<dbReference type="PANTHER" id="PTHR31618:SF7">
    <property type="entry name" value="MECHANOSENSITIVE ION CHANNEL PROTEIN"/>
    <property type="match status" value="1"/>
</dbReference>
<evidence type="ECO:0000313" key="11">
    <source>
        <dbReference type="EMBL" id="PKA49967.1"/>
    </source>
</evidence>
<keyword evidence="6 7" id="KW-0472">Membrane</keyword>
<dbReference type="Pfam" id="PF00924">
    <property type="entry name" value="MS_channel_2nd"/>
    <property type="match status" value="1"/>
</dbReference>
<evidence type="ECO:0000256" key="6">
    <source>
        <dbReference type="ARBA" id="ARBA00023136"/>
    </source>
</evidence>
<keyword evidence="4 9" id="KW-0812">Transmembrane</keyword>
<evidence type="ECO:0000256" key="4">
    <source>
        <dbReference type="ARBA" id="ARBA00022692"/>
    </source>
</evidence>